<dbReference type="AlphaFoldDB" id="A0AAN9R4E1"/>
<evidence type="ECO:0000313" key="1">
    <source>
        <dbReference type="EMBL" id="KAK7358862.1"/>
    </source>
</evidence>
<keyword evidence="2" id="KW-1185">Reference proteome</keyword>
<dbReference type="EMBL" id="JAYMYQ010000001">
    <property type="protein sequence ID" value="KAK7358862.1"/>
    <property type="molecule type" value="Genomic_DNA"/>
</dbReference>
<accession>A0AAN9R4E1</accession>
<reference evidence="1 2" key="1">
    <citation type="submission" date="2024-01" db="EMBL/GenBank/DDBJ databases">
        <title>The genomes of 5 underutilized Papilionoideae crops provide insights into root nodulation and disease resistanc.</title>
        <authorList>
            <person name="Jiang F."/>
        </authorList>
    </citation>
    <scope>NUCLEOTIDE SEQUENCE [LARGE SCALE GENOMIC DNA]</scope>
    <source>
        <strain evidence="1">LVBAO_FW01</strain>
        <tissue evidence="1">Leaves</tissue>
    </source>
</reference>
<evidence type="ECO:0000313" key="2">
    <source>
        <dbReference type="Proteomes" id="UP001367508"/>
    </source>
</evidence>
<proteinExistence type="predicted"/>
<gene>
    <name evidence="1" type="ORF">VNO77_00802</name>
</gene>
<organism evidence="1 2">
    <name type="scientific">Canavalia gladiata</name>
    <name type="common">Sword bean</name>
    <name type="synonym">Dolichos gladiatus</name>
    <dbReference type="NCBI Taxonomy" id="3824"/>
    <lineage>
        <taxon>Eukaryota</taxon>
        <taxon>Viridiplantae</taxon>
        <taxon>Streptophyta</taxon>
        <taxon>Embryophyta</taxon>
        <taxon>Tracheophyta</taxon>
        <taxon>Spermatophyta</taxon>
        <taxon>Magnoliopsida</taxon>
        <taxon>eudicotyledons</taxon>
        <taxon>Gunneridae</taxon>
        <taxon>Pentapetalae</taxon>
        <taxon>rosids</taxon>
        <taxon>fabids</taxon>
        <taxon>Fabales</taxon>
        <taxon>Fabaceae</taxon>
        <taxon>Papilionoideae</taxon>
        <taxon>50 kb inversion clade</taxon>
        <taxon>NPAAA clade</taxon>
        <taxon>indigoferoid/millettioid clade</taxon>
        <taxon>Phaseoleae</taxon>
        <taxon>Canavalia</taxon>
    </lineage>
</organism>
<dbReference type="Proteomes" id="UP001367508">
    <property type="component" value="Unassembled WGS sequence"/>
</dbReference>
<comment type="caution">
    <text evidence="1">The sequence shown here is derived from an EMBL/GenBank/DDBJ whole genome shotgun (WGS) entry which is preliminary data.</text>
</comment>
<name>A0AAN9R4E1_CANGL</name>
<sequence>MCQRNELLFECVQSWSIIGLAAVPCTCKHMQLMQAFKVKEKLPFLHYLSQVRDPGCKAIVFSPWRLALFIHFLSSYLSNSRLVKDG</sequence>
<protein>
    <submittedName>
        <fullName evidence="1">Uncharacterized protein</fullName>
    </submittedName>
</protein>